<dbReference type="InterPro" id="IPR033479">
    <property type="entry name" value="dCache_1"/>
</dbReference>
<dbReference type="CDD" id="cd06225">
    <property type="entry name" value="HAMP"/>
    <property type="match status" value="1"/>
</dbReference>
<keyword evidence="3" id="KW-0145">Chemotaxis</keyword>
<evidence type="ECO:0000256" key="9">
    <source>
        <dbReference type="PROSITE-ProRule" id="PRU00284"/>
    </source>
</evidence>
<dbReference type="PANTHER" id="PTHR32089">
    <property type="entry name" value="METHYL-ACCEPTING CHEMOTAXIS PROTEIN MCPB"/>
    <property type="match status" value="1"/>
</dbReference>
<proteinExistence type="inferred from homology"/>
<evidence type="ECO:0000256" key="4">
    <source>
        <dbReference type="ARBA" id="ARBA00022692"/>
    </source>
</evidence>
<comment type="caution">
    <text evidence="13">The sequence shown here is derived from an EMBL/GenBank/DDBJ whole genome shotgun (WGS) entry which is preliminary data.</text>
</comment>
<keyword evidence="2" id="KW-1003">Cell membrane</keyword>
<evidence type="ECO:0000259" key="11">
    <source>
        <dbReference type="PROSITE" id="PS50111"/>
    </source>
</evidence>
<dbReference type="Gene3D" id="1.10.287.950">
    <property type="entry name" value="Methyl-accepting chemotaxis protein"/>
    <property type="match status" value="1"/>
</dbReference>
<dbReference type="SMART" id="SM00283">
    <property type="entry name" value="MA"/>
    <property type="match status" value="1"/>
</dbReference>
<dbReference type="Gene3D" id="1.10.8.500">
    <property type="entry name" value="HAMP domain in histidine kinase"/>
    <property type="match status" value="1"/>
</dbReference>
<comment type="subcellular location">
    <subcellularLocation>
        <location evidence="1">Cell membrane</location>
        <topology evidence="1">Multi-pass membrane protein</topology>
    </subcellularLocation>
</comment>
<dbReference type="InterPro" id="IPR003660">
    <property type="entry name" value="HAMP_dom"/>
</dbReference>
<gene>
    <name evidence="13" type="ORF">D3P09_18880</name>
</gene>
<evidence type="ECO:0000256" key="2">
    <source>
        <dbReference type="ARBA" id="ARBA00022475"/>
    </source>
</evidence>
<keyword evidence="4 10" id="KW-0812">Transmembrane</keyword>
<dbReference type="Proteomes" id="UP000267798">
    <property type="component" value="Unassembled WGS sequence"/>
</dbReference>
<evidence type="ECO:0000256" key="3">
    <source>
        <dbReference type="ARBA" id="ARBA00022500"/>
    </source>
</evidence>
<dbReference type="PANTHER" id="PTHR32089:SF112">
    <property type="entry name" value="LYSOZYME-LIKE PROTEIN-RELATED"/>
    <property type="match status" value="1"/>
</dbReference>
<dbReference type="Pfam" id="PF02743">
    <property type="entry name" value="dCache_1"/>
    <property type="match status" value="1"/>
</dbReference>
<evidence type="ECO:0000256" key="10">
    <source>
        <dbReference type="SAM" id="Phobius"/>
    </source>
</evidence>
<dbReference type="AlphaFoldDB" id="A0A3A6PQJ4"/>
<dbReference type="PROSITE" id="PS50111">
    <property type="entry name" value="CHEMOTAXIS_TRANSDUC_2"/>
    <property type="match status" value="1"/>
</dbReference>
<dbReference type="SUPFAM" id="SSF58104">
    <property type="entry name" value="Methyl-accepting chemotaxis protein (MCP) signaling domain"/>
    <property type="match status" value="1"/>
</dbReference>
<organism evidence="13 14">
    <name type="scientific">Paenibacillus pinisoli</name>
    <dbReference type="NCBI Taxonomy" id="1276110"/>
    <lineage>
        <taxon>Bacteria</taxon>
        <taxon>Bacillati</taxon>
        <taxon>Bacillota</taxon>
        <taxon>Bacilli</taxon>
        <taxon>Bacillales</taxon>
        <taxon>Paenibacillaceae</taxon>
        <taxon>Paenibacillus</taxon>
    </lineage>
</organism>
<evidence type="ECO:0000256" key="1">
    <source>
        <dbReference type="ARBA" id="ARBA00004651"/>
    </source>
</evidence>
<evidence type="ECO:0000256" key="8">
    <source>
        <dbReference type="ARBA" id="ARBA00029447"/>
    </source>
</evidence>
<evidence type="ECO:0000259" key="12">
    <source>
        <dbReference type="PROSITE" id="PS50885"/>
    </source>
</evidence>
<keyword evidence="5 10" id="KW-1133">Transmembrane helix</keyword>
<sequence length="712" mass="77166">MESRQYELKIVHKFVSNYLLFCRKSPMNELCMASLGGTTMKIAGWKWLKSLRGSVRFKFIALLLCLTVIPVLIVAWILTSLFSDIIEKDLKQQQMIVATSNATALSDLLEGKVSAVESMVDTYKEQFLKGNEESVVPLLQSMKAMNPDVNSYTYASASGMSISDKKEALDLSKFDNFNRIKEEKTVGISDILHDGISDENIIIIDVPIVDDGQQFRGLVQMIVNPSHILDNLNRNKMSESSYAYLLAKNGTYLAHPSEDKIGEDFREYADEAKIKVYTEQVFTRESGTVTYRELDGLNKLASYASVEMTGWRVIVSGDEQELLTSAIDATNTGIIVIIICSLAVAVISYIIAGLILRPIFAMSKLMTKAASGDLTERLQVKGEDELAQLRINMNGMLDSFKMTLMKLTEAIEHTAVSSEELTATSVNSAAAAEKTAAAVASVTTGAKSQHQGSEQSSVAMEEMAIGIQKIAESSGLVSEHAQMMHADVIEGDRIVQLAVGQITQASGAVGRSAEMVRELEAKTAEINGIVAYISEIAGQTSLLALNASIEAARAGEHGRGFAVVAEEVKKLAVQTTEATVTIGSILHEIQKSTASTSTAIAGGISEVHKSVLMFDQVGQAFDSIMKTVNGVSAQIQEVSAATEELSASTEEVSASMQEIVGISEHALQELNRITEDTNQQRDSMKDISASSESLSRMAADLQELVALFKLKS</sequence>
<evidence type="ECO:0000313" key="13">
    <source>
        <dbReference type="EMBL" id="RJX38133.1"/>
    </source>
</evidence>
<dbReference type="InterPro" id="IPR004089">
    <property type="entry name" value="MCPsignal_dom"/>
</dbReference>
<evidence type="ECO:0000256" key="6">
    <source>
        <dbReference type="ARBA" id="ARBA00023136"/>
    </source>
</evidence>
<evidence type="ECO:0000256" key="5">
    <source>
        <dbReference type="ARBA" id="ARBA00022989"/>
    </source>
</evidence>
<dbReference type="GO" id="GO:0007165">
    <property type="term" value="P:signal transduction"/>
    <property type="evidence" value="ECO:0007669"/>
    <property type="project" value="UniProtKB-KW"/>
</dbReference>
<protein>
    <submittedName>
        <fullName evidence="13">Methyl-accepting chemotaxis protein</fullName>
    </submittedName>
</protein>
<feature type="domain" description="HAMP" evidence="12">
    <location>
        <begin position="353"/>
        <end position="405"/>
    </location>
</feature>
<dbReference type="PROSITE" id="PS50885">
    <property type="entry name" value="HAMP"/>
    <property type="match status" value="1"/>
</dbReference>
<name>A0A3A6PQJ4_9BACL</name>
<dbReference type="Pfam" id="PF00672">
    <property type="entry name" value="HAMP"/>
    <property type="match status" value="1"/>
</dbReference>
<accession>A0A3A6PQJ4</accession>
<dbReference type="Pfam" id="PF00015">
    <property type="entry name" value="MCPsignal"/>
    <property type="match status" value="1"/>
</dbReference>
<feature type="transmembrane region" description="Helical" evidence="10">
    <location>
        <begin position="334"/>
        <end position="356"/>
    </location>
</feature>
<evidence type="ECO:0000256" key="7">
    <source>
        <dbReference type="ARBA" id="ARBA00023224"/>
    </source>
</evidence>
<comment type="similarity">
    <text evidence="8">Belongs to the methyl-accepting chemotaxis (MCP) protein family.</text>
</comment>
<reference evidence="13 14" key="1">
    <citation type="submission" date="2018-09" db="EMBL/GenBank/DDBJ databases">
        <title>Paenibacillus aracenensis nov. sp. isolated from a cave in southern Spain.</title>
        <authorList>
            <person name="Jurado V."/>
            <person name="Gutierrez-Patricio S."/>
            <person name="Gonzalez-Pimentel J.L."/>
            <person name="Miller A.Z."/>
            <person name="Laiz L."/>
            <person name="Saiz-Jimenez C."/>
        </authorList>
    </citation>
    <scope>NUCLEOTIDE SEQUENCE [LARGE SCALE GENOMIC DNA]</scope>
    <source>
        <strain evidence="13 14">JCM 19203</strain>
    </source>
</reference>
<dbReference type="CDD" id="cd12912">
    <property type="entry name" value="PDC2_MCP_like"/>
    <property type="match status" value="1"/>
</dbReference>
<dbReference type="SMART" id="SM00304">
    <property type="entry name" value="HAMP"/>
    <property type="match status" value="1"/>
</dbReference>
<keyword evidence="14" id="KW-1185">Reference proteome</keyword>
<dbReference type="EMBL" id="QXQB01000004">
    <property type="protein sequence ID" value="RJX38133.1"/>
    <property type="molecule type" value="Genomic_DNA"/>
</dbReference>
<keyword evidence="6 10" id="KW-0472">Membrane</keyword>
<dbReference type="GO" id="GO:0005886">
    <property type="term" value="C:plasma membrane"/>
    <property type="evidence" value="ECO:0007669"/>
    <property type="project" value="UniProtKB-SubCell"/>
</dbReference>
<dbReference type="GO" id="GO:0006935">
    <property type="term" value="P:chemotaxis"/>
    <property type="evidence" value="ECO:0007669"/>
    <property type="project" value="UniProtKB-KW"/>
</dbReference>
<evidence type="ECO:0000313" key="14">
    <source>
        <dbReference type="Proteomes" id="UP000267798"/>
    </source>
</evidence>
<dbReference type="Gene3D" id="3.30.450.20">
    <property type="entry name" value="PAS domain"/>
    <property type="match status" value="1"/>
</dbReference>
<keyword evidence="7 9" id="KW-0807">Transducer</keyword>
<dbReference type="CDD" id="cd11386">
    <property type="entry name" value="MCP_signal"/>
    <property type="match status" value="1"/>
</dbReference>
<feature type="domain" description="Methyl-accepting transducer" evidence="11">
    <location>
        <begin position="424"/>
        <end position="660"/>
    </location>
</feature>
<dbReference type="OrthoDB" id="243053at2"/>
<feature type="transmembrane region" description="Helical" evidence="10">
    <location>
        <begin position="59"/>
        <end position="82"/>
    </location>
</feature>